<gene>
    <name evidence="1" type="ORF">BD31_I1812</name>
</gene>
<dbReference type="Proteomes" id="UP000003423">
    <property type="component" value="Unassembled WGS sequence"/>
</dbReference>
<proteinExistence type="predicted"/>
<evidence type="ECO:0000313" key="2">
    <source>
        <dbReference type="Proteomes" id="UP000003423"/>
    </source>
</evidence>
<reference evidence="1 2" key="1">
    <citation type="journal article" date="2012" name="J. Bacteriol.">
        <title>Genome sequence of "Candidatus Nitrosopumilus salaria" BD31, an ammonia-oxidizing archaeon from the San Francisco Bay estuary.</title>
        <authorList>
            <person name="Mosier A.C."/>
            <person name="Allen E.E."/>
            <person name="Kim M."/>
            <person name="Ferriera S."/>
            <person name="Francis C.A."/>
        </authorList>
    </citation>
    <scope>NUCLEOTIDE SEQUENCE [LARGE SCALE GENOMIC DNA]</scope>
    <source>
        <strain evidence="1 2">BD31</strain>
    </source>
</reference>
<evidence type="ECO:0000313" key="1">
    <source>
        <dbReference type="EMBL" id="EIJ66301.1"/>
    </source>
</evidence>
<name>I3D3K8_9ARCH</name>
<sequence length="68" mass="7357">MQLSQDTGSVFGLFSHALAFPDFSHPLFPLFFFSSGLSANTVGETVPTTMMTVINAIAKIISVLFMNL</sequence>
<keyword evidence="2" id="KW-1185">Reference proteome</keyword>
<accession>I3D3K8</accession>
<organism evidence="1 2">
    <name type="scientific">Candidatus Nitrosopumilus salarius BD31</name>
    <dbReference type="NCBI Taxonomy" id="859350"/>
    <lineage>
        <taxon>Archaea</taxon>
        <taxon>Nitrososphaerota</taxon>
        <taxon>Nitrososphaeria</taxon>
        <taxon>Nitrosopumilales</taxon>
        <taxon>Nitrosopumilaceae</taxon>
        <taxon>Nitrosopumilus</taxon>
    </lineage>
</organism>
<protein>
    <submittedName>
        <fullName evidence="1">Uncharacterized protein</fullName>
    </submittedName>
</protein>
<dbReference type="EMBL" id="AEXL02000073">
    <property type="protein sequence ID" value="EIJ66301.1"/>
    <property type="molecule type" value="Genomic_DNA"/>
</dbReference>
<comment type="caution">
    <text evidence="1">The sequence shown here is derived from an EMBL/GenBank/DDBJ whole genome shotgun (WGS) entry which is preliminary data.</text>
</comment>
<dbReference type="AlphaFoldDB" id="I3D3K8"/>